<keyword evidence="2 7" id="KW-0813">Transport</keyword>
<dbReference type="SUPFAM" id="SSF161098">
    <property type="entry name" value="MetI-like"/>
    <property type="match status" value="1"/>
</dbReference>
<evidence type="ECO:0000313" key="9">
    <source>
        <dbReference type="EMBL" id="SME96632.1"/>
    </source>
</evidence>
<feature type="transmembrane region" description="Helical" evidence="7">
    <location>
        <begin position="7"/>
        <end position="29"/>
    </location>
</feature>
<evidence type="ECO:0000256" key="4">
    <source>
        <dbReference type="ARBA" id="ARBA00022692"/>
    </source>
</evidence>
<evidence type="ECO:0000256" key="7">
    <source>
        <dbReference type="RuleBase" id="RU363032"/>
    </source>
</evidence>
<evidence type="ECO:0000256" key="2">
    <source>
        <dbReference type="ARBA" id="ARBA00022448"/>
    </source>
</evidence>
<feature type="domain" description="ABC transmembrane type-1" evidence="8">
    <location>
        <begin position="64"/>
        <end position="256"/>
    </location>
</feature>
<protein>
    <submittedName>
        <fullName evidence="9">Carbohydrate ABC transporter membrane protein 2, CUT1 family (TC 3.A.1.1.-)</fullName>
    </submittedName>
</protein>
<evidence type="ECO:0000259" key="8">
    <source>
        <dbReference type="PROSITE" id="PS50928"/>
    </source>
</evidence>
<keyword evidence="4 7" id="KW-0812">Transmembrane</keyword>
<evidence type="ECO:0000256" key="3">
    <source>
        <dbReference type="ARBA" id="ARBA00022475"/>
    </source>
</evidence>
<proteinExistence type="inferred from homology"/>
<dbReference type="PANTHER" id="PTHR43744">
    <property type="entry name" value="ABC TRANSPORTER PERMEASE PROTEIN MG189-RELATED-RELATED"/>
    <property type="match status" value="1"/>
</dbReference>
<comment type="subcellular location">
    <subcellularLocation>
        <location evidence="1 7">Cell membrane</location>
        <topology evidence="1 7">Multi-pass membrane protein</topology>
    </subcellularLocation>
</comment>
<comment type="caution">
    <text evidence="9">The sequence shown here is derived from an EMBL/GenBank/DDBJ whole genome shotgun (WGS) entry which is preliminary data.</text>
</comment>
<comment type="similarity">
    <text evidence="7">Belongs to the binding-protein-dependent transport system permease family.</text>
</comment>
<keyword evidence="6 7" id="KW-0472">Membrane</keyword>
<dbReference type="Proteomes" id="UP000192939">
    <property type="component" value="Unassembled WGS sequence"/>
</dbReference>
<dbReference type="CDD" id="cd06261">
    <property type="entry name" value="TM_PBP2"/>
    <property type="match status" value="1"/>
</dbReference>
<evidence type="ECO:0000256" key="5">
    <source>
        <dbReference type="ARBA" id="ARBA00022989"/>
    </source>
</evidence>
<keyword evidence="10" id="KW-1185">Reference proteome</keyword>
<feature type="transmembrane region" description="Helical" evidence="7">
    <location>
        <begin position="63"/>
        <end position="88"/>
    </location>
</feature>
<organism evidence="9 10">
    <name type="scientific">Paenibacillus barengoltzii J12</name>
    <dbReference type="NCBI Taxonomy" id="935846"/>
    <lineage>
        <taxon>Bacteria</taxon>
        <taxon>Bacillati</taxon>
        <taxon>Bacillota</taxon>
        <taxon>Bacilli</taxon>
        <taxon>Bacillales</taxon>
        <taxon>Paenibacillaceae</taxon>
        <taxon>Paenibacillus</taxon>
    </lineage>
</organism>
<dbReference type="Gene3D" id="1.10.3720.10">
    <property type="entry name" value="MetI-like"/>
    <property type="match status" value="1"/>
</dbReference>
<evidence type="ECO:0000256" key="1">
    <source>
        <dbReference type="ARBA" id="ARBA00004651"/>
    </source>
</evidence>
<reference evidence="9 10" key="1">
    <citation type="submission" date="2017-04" db="EMBL/GenBank/DDBJ databases">
        <authorList>
            <person name="Varghese N."/>
            <person name="Submissions S."/>
        </authorList>
    </citation>
    <scope>NUCLEOTIDE SEQUENCE [LARGE SCALE GENOMIC DNA]</scope>
    <source>
        <strain evidence="9 10">J12</strain>
    </source>
</reference>
<dbReference type="PANTHER" id="PTHR43744:SF12">
    <property type="entry name" value="ABC TRANSPORTER PERMEASE PROTEIN MG189-RELATED"/>
    <property type="match status" value="1"/>
</dbReference>
<accession>A0ABY1LST5</accession>
<feature type="transmembrane region" description="Helical" evidence="7">
    <location>
        <begin position="235"/>
        <end position="256"/>
    </location>
</feature>
<feature type="transmembrane region" description="Helical" evidence="7">
    <location>
        <begin position="134"/>
        <end position="156"/>
    </location>
</feature>
<evidence type="ECO:0000256" key="6">
    <source>
        <dbReference type="ARBA" id="ARBA00023136"/>
    </source>
</evidence>
<sequence>MLRIVGKVMLVGFAGVILAPLLIVVITTLKTNPEFYANPLSWPDQFSLDNVRSLFAKQMMWRYFWNSTLITFVTVAAELLLASSMAYAIMRYGKSKVGKLLFALFAIGLMIPSQVNMIPIYALLREWSLTNSHFGLIMVSLTILLPLSVFILSGFVNTLPKELMEAGEIDGASELRLFTQIVVPLCAPYLATTAAFLFVIVWNDLLFPMLLLVEKDKLTLPLALLQFKGEYVTHYPLLMTGVVVAALPMIVIFVFLQRYFIAGALAGSLKG</sequence>
<dbReference type="RefSeq" id="WP_016311952.1">
    <property type="nucleotide sequence ID" value="NZ_FXAE01000003.1"/>
</dbReference>
<dbReference type="InterPro" id="IPR035906">
    <property type="entry name" value="MetI-like_sf"/>
</dbReference>
<feature type="transmembrane region" description="Helical" evidence="7">
    <location>
        <begin position="177"/>
        <end position="202"/>
    </location>
</feature>
<dbReference type="GeneID" id="43344467"/>
<dbReference type="InterPro" id="IPR000515">
    <property type="entry name" value="MetI-like"/>
</dbReference>
<dbReference type="Pfam" id="PF00528">
    <property type="entry name" value="BPD_transp_1"/>
    <property type="match status" value="1"/>
</dbReference>
<dbReference type="EMBL" id="FXAE01000003">
    <property type="protein sequence ID" value="SME96632.1"/>
    <property type="molecule type" value="Genomic_DNA"/>
</dbReference>
<evidence type="ECO:0000313" key="10">
    <source>
        <dbReference type="Proteomes" id="UP000192939"/>
    </source>
</evidence>
<keyword evidence="3" id="KW-1003">Cell membrane</keyword>
<name>A0ABY1LST5_9BACL</name>
<dbReference type="PROSITE" id="PS50928">
    <property type="entry name" value="ABC_TM1"/>
    <property type="match status" value="1"/>
</dbReference>
<gene>
    <name evidence="9" type="ORF">SAMN02744124_00518</name>
</gene>
<keyword evidence="5 7" id="KW-1133">Transmembrane helix</keyword>
<feature type="transmembrane region" description="Helical" evidence="7">
    <location>
        <begin position="100"/>
        <end position="122"/>
    </location>
</feature>